<dbReference type="InterPro" id="IPR036237">
    <property type="entry name" value="Xyl_isomerase-like_sf"/>
</dbReference>
<dbReference type="RefSeq" id="WP_277538473.1">
    <property type="nucleotide sequence ID" value="NZ_JAPDIA010000009.1"/>
</dbReference>
<sequence length="407" mass="45956">MKTDPKLYLAVDNSFAKKRWTRPAEWMELLREFGVSVAEASADNELDPLYMDVSYMADWLAEAKREGERTGVRIGNIYSGHGTYATLGLAHTDKRNRDRFLNDWLKPISAFAAQAGAGLGFYCHAFSDATLQSPEAYDDAERDLYARLAELAIHCRDLGISAAGVEQMYTPHQIPWTIEGSKRLLREVYRQSGAPFYLTLDTGHQSGQRKFTRPSRDRIRQEAARKAQAASVQGIWLGPKSAELLFQEMLAKPESQWAAYLEAIDGEMDRYPHLFASFPDGDTYLWLEELGRYSPIVHLQQTDGTSSAHLPFTEEENRKGIVFGEPLLQALAVSYEREEAQGMPPPCKELYLTLEIFAGTSEMNANILYKMRESVRYWRQFIPHDGILLSEALRHLSGAGLTDASRG</sequence>
<protein>
    <submittedName>
        <fullName evidence="2">Sugar phosphate isomerase/epimerase</fullName>
    </submittedName>
</protein>
<dbReference type="EMBL" id="JAPDIA010000009">
    <property type="protein sequence ID" value="MDG0813954.1"/>
    <property type="molecule type" value="Genomic_DNA"/>
</dbReference>
<evidence type="ECO:0000313" key="3">
    <source>
        <dbReference type="Proteomes" id="UP001153404"/>
    </source>
</evidence>
<dbReference type="Gene3D" id="3.20.20.150">
    <property type="entry name" value="Divalent-metal-dependent TIM barrel enzymes"/>
    <property type="match status" value="2"/>
</dbReference>
<evidence type="ECO:0000313" key="2">
    <source>
        <dbReference type="EMBL" id="MDG0813954.1"/>
    </source>
</evidence>
<proteinExistence type="predicted"/>
<organism evidence="2 3">
    <name type="scientific">Cohnella rhizosphaerae</name>
    <dbReference type="NCBI Taxonomy" id="1457232"/>
    <lineage>
        <taxon>Bacteria</taxon>
        <taxon>Bacillati</taxon>
        <taxon>Bacillota</taxon>
        <taxon>Bacilli</taxon>
        <taxon>Bacillales</taxon>
        <taxon>Paenibacillaceae</taxon>
        <taxon>Cohnella</taxon>
    </lineage>
</organism>
<dbReference type="Pfam" id="PF01261">
    <property type="entry name" value="AP_endonuc_2"/>
    <property type="match status" value="1"/>
</dbReference>
<dbReference type="SUPFAM" id="SSF51658">
    <property type="entry name" value="Xylose isomerase-like"/>
    <property type="match status" value="1"/>
</dbReference>
<gene>
    <name evidence="2" type="ORF">OMP40_35200</name>
</gene>
<keyword evidence="2" id="KW-0413">Isomerase</keyword>
<feature type="domain" description="Xylose isomerase-like TIM barrel" evidence="1">
    <location>
        <begin position="28"/>
        <end position="208"/>
    </location>
</feature>
<dbReference type="Proteomes" id="UP001153404">
    <property type="component" value="Unassembled WGS sequence"/>
</dbReference>
<dbReference type="AlphaFoldDB" id="A0A9X4L505"/>
<dbReference type="GO" id="GO:0016853">
    <property type="term" value="F:isomerase activity"/>
    <property type="evidence" value="ECO:0007669"/>
    <property type="project" value="UniProtKB-KW"/>
</dbReference>
<reference evidence="2" key="1">
    <citation type="submission" date="2022-10" db="EMBL/GenBank/DDBJ databases">
        <title>Comparative genomic analysis of Cohnella hashimotonis sp. nov., isolated from the International Space Station.</title>
        <authorList>
            <person name="Simpson A."/>
            <person name="Venkateswaran K."/>
        </authorList>
    </citation>
    <scope>NUCLEOTIDE SEQUENCE</scope>
    <source>
        <strain evidence="2">DSM 28161</strain>
    </source>
</reference>
<comment type="caution">
    <text evidence="2">The sequence shown here is derived from an EMBL/GenBank/DDBJ whole genome shotgun (WGS) entry which is preliminary data.</text>
</comment>
<keyword evidence="3" id="KW-1185">Reference proteome</keyword>
<dbReference type="InterPro" id="IPR013022">
    <property type="entry name" value="Xyl_isomerase-like_TIM-brl"/>
</dbReference>
<name>A0A9X4L505_9BACL</name>
<evidence type="ECO:0000259" key="1">
    <source>
        <dbReference type="Pfam" id="PF01261"/>
    </source>
</evidence>
<accession>A0A9X4L505</accession>